<keyword evidence="1" id="KW-0472">Membrane</keyword>
<comment type="caution">
    <text evidence="3">The sequence shown here is derived from an EMBL/GenBank/DDBJ whole genome shotgun (WGS) entry which is preliminary data.</text>
</comment>
<protein>
    <submittedName>
        <fullName evidence="3">Rhodanese-related sulfurtransferase</fullName>
    </submittedName>
</protein>
<dbReference type="PANTHER" id="PTHR43031:SF18">
    <property type="entry name" value="RHODANESE-RELATED SULFURTRANSFERASES"/>
    <property type="match status" value="1"/>
</dbReference>
<gene>
    <name evidence="3" type="ORF">DES31_1262</name>
</gene>
<dbReference type="InterPro" id="IPR001763">
    <property type="entry name" value="Rhodanese-like_dom"/>
</dbReference>
<organism evidence="3 4">
    <name type="scientific">Otariodibacter oris</name>
    <dbReference type="NCBI Taxonomy" id="1032623"/>
    <lineage>
        <taxon>Bacteria</taxon>
        <taxon>Pseudomonadati</taxon>
        <taxon>Pseudomonadota</taxon>
        <taxon>Gammaproteobacteria</taxon>
        <taxon>Pasteurellales</taxon>
        <taxon>Pasteurellaceae</taxon>
        <taxon>Otariodibacter</taxon>
    </lineage>
</organism>
<name>A0A420XGX9_9PAST</name>
<dbReference type="PROSITE" id="PS50206">
    <property type="entry name" value="RHODANESE_3"/>
    <property type="match status" value="1"/>
</dbReference>
<dbReference type="OrthoDB" id="9808735at2"/>
<dbReference type="Gene3D" id="3.40.250.10">
    <property type="entry name" value="Rhodanese-like domain"/>
    <property type="match status" value="1"/>
</dbReference>
<dbReference type="EMBL" id="RBJC01000006">
    <property type="protein sequence ID" value="RKR71911.1"/>
    <property type="molecule type" value="Genomic_DNA"/>
</dbReference>
<feature type="transmembrane region" description="Helical" evidence="1">
    <location>
        <begin position="17"/>
        <end position="36"/>
    </location>
</feature>
<dbReference type="GO" id="GO:0016740">
    <property type="term" value="F:transferase activity"/>
    <property type="evidence" value="ECO:0007669"/>
    <property type="project" value="UniProtKB-KW"/>
</dbReference>
<accession>A0A420XGX9</accession>
<proteinExistence type="predicted"/>
<keyword evidence="1" id="KW-0812">Transmembrane</keyword>
<dbReference type="InterPro" id="IPR036873">
    <property type="entry name" value="Rhodanese-like_dom_sf"/>
</dbReference>
<dbReference type="Pfam" id="PF00581">
    <property type="entry name" value="Rhodanese"/>
    <property type="match status" value="1"/>
</dbReference>
<dbReference type="Proteomes" id="UP000280099">
    <property type="component" value="Unassembled WGS sequence"/>
</dbReference>
<keyword evidence="3" id="KW-0808">Transferase</keyword>
<reference evidence="3 4" key="1">
    <citation type="submission" date="2018-10" db="EMBL/GenBank/DDBJ databases">
        <title>Genomic Encyclopedia of Type Strains, Phase IV (KMG-IV): sequencing the most valuable type-strain genomes for metagenomic binning, comparative biology and taxonomic classification.</title>
        <authorList>
            <person name="Goeker M."/>
        </authorList>
    </citation>
    <scope>NUCLEOTIDE SEQUENCE [LARGE SCALE GENOMIC DNA]</scope>
    <source>
        <strain evidence="3 4">DSM 23800</strain>
    </source>
</reference>
<dbReference type="SUPFAM" id="SSF52821">
    <property type="entry name" value="Rhodanese/Cell cycle control phosphatase"/>
    <property type="match status" value="1"/>
</dbReference>
<dbReference type="AlphaFoldDB" id="A0A420XGX9"/>
<dbReference type="RefSeq" id="WP_121123164.1">
    <property type="nucleotide sequence ID" value="NZ_CP016604.1"/>
</dbReference>
<dbReference type="SMART" id="SM00450">
    <property type="entry name" value="RHOD"/>
    <property type="match status" value="1"/>
</dbReference>
<sequence length="150" mass="16813">MEELTFVQQVQQFATNHVVMVVAWVALFVAVIFNFYKSATSKIKVVDNAQITQLINKEDAVVLDVRSEDEFRSGHIIESVHLFPSDIKQNKTHTIDKYKETPLVVVDGNGMTAQSIASVLAKQGFNKVYALKEGIAGWRTANLPLVKKHK</sequence>
<keyword evidence="1" id="KW-1133">Transmembrane helix</keyword>
<evidence type="ECO:0000256" key="1">
    <source>
        <dbReference type="SAM" id="Phobius"/>
    </source>
</evidence>
<dbReference type="PANTHER" id="PTHR43031">
    <property type="entry name" value="FAD-DEPENDENT OXIDOREDUCTASE"/>
    <property type="match status" value="1"/>
</dbReference>
<dbReference type="InterPro" id="IPR050229">
    <property type="entry name" value="GlpE_sulfurtransferase"/>
</dbReference>
<evidence type="ECO:0000313" key="4">
    <source>
        <dbReference type="Proteomes" id="UP000280099"/>
    </source>
</evidence>
<evidence type="ECO:0000259" key="2">
    <source>
        <dbReference type="PROSITE" id="PS50206"/>
    </source>
</evidence>
<evidence type="ECO:0000313" key="3">
    <source>
        <dbReference type="EMBL" id="RKR71911.1"/>
    </source>
</evidence>
<dbReference type="CDD" id="cd00158">
    <property type="entry name" value="RHOD"/>
    <property type="match status" value="1"/>
</dbReference>
<feature type="domain" description="Rhodanese" evidence="2">
    <location>
        <begin position="56"/>
        <end position="147"/>
    </location>
</feature>
<keyword evidence="4" id="KW-1185">Reference proteome</keyword>